<dbReference type="EMBL" id="CABHNT010000034">
    <property type="protein sequence ID" value="VUX34799.1"/>
    <property type="molecule type" value="Genomic_DNA"/>
</dbReference>
<evidence type="ECO:0000313" key="2">
    <source>
        <dbReference type="Proteomes" id="UP000345266"/>
    </source>
</evidence>
<dbReference type="Proteomes" id="UP000345266">
    <property type="component" value="Unassembled WGS sequence"/>
</dbReference>
<evidence type="ECO:0000313" key="1">
    <source>
        <dbReference type="EMBL" id="VUX34799.1"/>
    </source>
</evidence>
<organism evidence="1 2">
    <name type="scientific">Bifidobacterium longum subsp. infantis</name>
    <dbReference type="NCBI Taxonomy" id="1682"/>
    <lineage>
        <taxon>Bacteria</taxon>
        <taxon>Bacillati</taxon>
        <taxon>Actinomycetota</taxon>
        <taxon>Actinomycetes</taxon>
        <taxon>Bifidobacteriales</taxon>
        <taxon>Bifidobacteriaceae</taxon>
        <taxon>Bifidobacterium</taxon>
    </lineage>
</organism>
<dbReference type="RefSeq" id="WP_022527507.1">
    <property type="nucleotide sequence ID" value="NZ_CABHND010000037.1"/>
</dbReference>
<accession>A0A1S2VW26</accession>
<gene>
    <name evidence="1" type="ORF">BLJG463_00045</name>
</gene>
<reference evidence="1 2" key="1">
    <citation type="submission" date="2019-07" db="EMBL/GenBank/DDBJ databases">
        <authorList>
            <person name="Hibberd C M."/>
            <person name="Gehrig L. J."/>
            <person name="Chang H.-W."/>
            <person name="Venkatesh S."/>
        </authorList>
    </citation>
    <scope>NUCLEOTIDE SEQUENCE [LARGE SCALE GENOMIC DNA]</scope>
    <source>
        <strain evidence="1">Bifidobacterium_longum_subsp_infantis_JG_Bg463</strain>
    </source>
</reference>
<proteinExistence type="predicted"/>
<dbReference type="AlphaFoldDB" id="A0A1S2VW26"/>
<protein>
    <submittedName>
        <fullName evidence="1">Uncharacterized protein</fullName>
    </submittedName>
</protein>
<name>A0A1S2VW26_BIFLI</name>
<sequence length="226" mass="25424">MVNPAEYLLKFFKVEPRIEGFDDSACSAFDAMARTERLVAGLKASGVRRLDTVEQQLPAIWESLWKSFADAYSDGSLRYFSTHPKHDETLSPASILSLQTIADRSFSMRYELNDDRAKNLTAFLNELVELIKSDDSLPPALKAHIMKLVDEVRRNIDNFEAGIDFDINDSLQRLFGSMYMAESATQEKSKWQTIKDKYLGNMLADFIVQLPALGLAVSQTLQAIGS</sequence>